<evidence type="ECO:0000313" key="8">
    <source>
        <dbReference type="Proteomes" id="UP000476030"/>
    </source>
</evidence>
<accession>A0A6L8W918</accession>
<dbReference type="InterPro" id="IPR025702">
    <property type="entry name" value="OXD"/>
</dbReference>
<dbReference type="Pfam" id="PF13816">
    <property type="entry name" value="Dehydratase_hem"/>
    <property type="match status" value="1"/>
</dbReference>
<sequence length="349" mass="39447">MRQNNLSGGSERTYPLRMPPGWEPPVPAFSSEFGSGTNEISMAVIGCQFSRSDRDRLYEVVAGLDLLLRKIGKADHVDLSECEMDGTGHSQLVVTCYWLKPDAMAKFFETPVFRAFWARHSMEGLDYGVFREFFNIPLKRFETLHSGPDHIVGIGHARHSVSDPILRHAYWGSMRDRIEESATDVLEPAGDIEVVEEGPNRIVVRPNQNLAVIRSGQDLTKAAGIEREEYYSDIEPVLRAGMNFLRDNGLEEVNCIDCRYMSLLDEGGESRDHTYGLAYFRSLKDLEQWAEFHPTHLAIFNAFMEFAPRYGPKMRSRYWHEVSVLPAVSQIAEYVNCASGTGLLSGVRS</sequence>
<dbReference type="RefSeq" id="WP_161316115.1">
    <property type="nucleotide sequence ID" value="NZ_WTUW01000002.1"/>
</dbReference>
<dbReference type="GO" id="GO:0016829">
    <property type="term" value="F:lyase activity"/>
    <property type="evidence" value="ECO:0007669"/>
    <property type="project" value="UniProtKB-KW"/>
</dbReference>
<keyword evidence="2" id="KW-0349">Heme</keyword>
<reference evidence="7 8" key="1">
    <citation type="submission" date="2019-12" db="EMBL/GenBank/DDBJ databases">
        <title>Snethiella sp. nov. sp. isolated from sea sand.</title>
        <authorList>
            <person name="Kim J."/>
            <person name="Jeong S.E."/>
            <person name="Jung H.S."/>
            <person name="Jeon C.O."/>
        </authorList>
    </citation>
    <scope>NUCLEOTIDE SEQUENCE [LARGE SCALE GENOMIC DNA]</scope>
    <source>
        <strain evidence="7 8">DP05</strain>
    </source>
</reference>
<dbReference type="GO" id="GO:0046872">
    <property type="term" value="F:metal ion binding"/>
    <property type="evidence" value="ECO:0007669"/>
    <property type="project" value="UniProtKB-KW"/>
</dbReference>
<name>A0A6L8W918_9PROT</name>
<keyword evidence="5" id="KW-0456">Lyase</keyword>
<protein>
    <submittedName>
        <fullName evidence="7">Aldoxime dehydratase</fullName>
    </submittedName>
</protein>
<keyword evidence="3" id="KW-0479">Metal-binding</keyword>
<evidence type="ECO:0000256" key="2">
    <source>
        <dbReference type="ARBA" id="ARBA00022617"/>
    </source>
</evidence>
<dbReference type="EMBL" id="WTUW01000002">
    <property type="protein sequence ID" value="MZR31628.1"/>
    <property type="molecule type" value="Genomic_DNA"/>
</dbReference>
<dbReference type="AlphaFoldDB" id="A0A6L8W918"/>
<comment type="cofactor">
    <cofactor evidence="1">
        <name>heme b</name>
        <dbReference type="ChEBI" id="CHEBI:60344"/>
    </cofactor>
</comment>
<evidence type="ECO:0000256" key="4">
    <source>
        <dbReference type="ARBA" id="ARBA00023004"/>
    </source>
</evidence>
<evidence type="ECO:0000256" key="6">
    <source>
        <dbReference type="ARBA" id="ARBA00034312"/>
    </source>
</evidence>
<comment type="caution">
    <text evidence="7">The sequence shown here is derived from an EMBL/GenBank/DDBJ whole genome shotgun (WGS) entry which is preliminary data.</text>
</comment>
<proteinExistence type="inferred from homology"/>
<evidence type="ECO:0000256" key="3">
    <source>
        <dbReference type="ARBA" id="ARBA00022723"/>
    </source>
</evidence>
<gene>
    <name evidence="7" type="ORF">GQE98_13385</name>
</gene>
<evidence type="ECO:0000313" key="7">
    <source>
        <dbReference type="EMBL" id="MZR31628.1"/>
    </source>
</evidence>
<keyword evidence="8" id="KW-1185">Reference proteome</keyword>
<keyword evidence="4" id="KW-0408">Iron</keyword>
<dbReference type="Proteomes" id="UP000476030">
    <property type="component" value="Unassembled WGS sequence"/>
</dbReference>
<evidence type="ECO:0000256" key="1">
    <source>
        <dbReference type="ARBA" id="ARBA00001970"/>
    </source>
</evidence>
<comment type="similarity">
    <text evidence="6">Belongs to the heme-containing dehydratase family.</text>
</comment>
<evidence type="ECO:0000256" key="5">
    <source>
        <dbReference type="ARBA" id="ARBA00023239"/>
    </source>
</evidence>
<organism evidence="7 8">
    <name type="scientific">Sneathiella litorea</name>
    <dbReference type="NCBI Taxonomy" id="2606216"/>
    <lineage>
        <taxon>Bacteria</taxon>
        <taxon>Pseudomonadati</taxon>
        <taxon>Pseudomonadota</taxon>
        <taxon>Alphaproteobacteria</taxon>
        <taxon>Sneathiellales</taxon>
        <taxon>Sneathiellaceae</taxon>
        <taxon>Sneathiella</taxon>
    </lineage>
</organism>